<evidence type="ECO:0000256" key="3">
    <source>
        <dbReference type="ARBA" id="ARBA00022692"/>
    </source>
</evidence>
<proteinExistence type="predicted"/>
<dbReference type="GO" id="GO:0005886">
    <property type="term" value="C:plasma membrane"/>
    <property type="evidence" value="ECO:0007669"/>
    <property type="project" value="TreeGrafter"/>
</dbReference>
<evidence type="ECO:0000256" key="2">
    <source>
        <dbReference type="ARBA" id="ARBA00022606"/>
    </source>
</evidence>
<evidence type="ECO:0000256" key="5">
    <source>
        <dbReference type="ARBA" id="ARBA00022989"/>
    </source>
</evidence>
<dbReference type="GO" id="GO:0004984">
    <property type="term" value="F:olfactory receptor activity"/>
    <property type="evidence" value="ECO:0007669"/>
    <property type="project" value="InterPro"/>
</dbReference>
<evidence type="ECO:0000313" key="10">
    <source>
        <dbReference type="EnsemblMetazoa" id="AFAF017266-PA"/>
    </source>
</evidence>
<name>A0A182QUQ4_9DIPT</name>
<dbReference type="STRING" id="69004.A0A182QUQ4"/>
<keyword evidence="3 9" id="KW-0812">Transmembrane</keyword>
<feature type="transmembrane region" description="Helical" evidence="9">
    <location>
        <begin position="317"/>
        <end position="335"/>
    </location>
</feature>
<dbReference type="PANTHER" id="PTHR21137:SF26">
    <property type="entry name" value="ODORANT RECEPTOR 10A-RELATED"/>
    <property type="match status" value="1"/>
</dbReference>
<accession>A0A182QUQ4</accession>
<evidence type="ECO:0000256" key="1">
    <source>
        <dbReference type="ARBA" id="ARBA00004141"/>
    </source>
</evidence>
<comment type="subcellular location">
    <subcellularLocation>
        <location evidence="1">Membrane</location>
        <topology evidence="1">Multi-pass membrane protein</topology>
    </subcellularLocation>
</comment>
<evidence type="ECO:0008006" key="12">
    <source>
        <dbReference type="Google" id="ProtNLM"/>
    </source>
</evidence>
<reference evidence="10" key="2">
    <citation type="submission" date="2020-05" db="UniProtKB">
        <authorList>
            <consortium name="EnsemblMetazoa"/>
        </authorList>
    </citation>
    <scope>IDENTIFICATION</scope>
    <source>
        <strain evidence="10">FAR1</strain>
    </source>
</reference>
<evidence type="ECO:0000256" key="8">
    <source>
        <dbReference type="ARBA" id="ARBA00023224"/>
    </source>
</evidence>
<feature type="transmembrane region" description="Helical" evidence="9">
    <location>
        <begin position="51"/>
        <end position="73"/>
    </location>
</feature>
<sequence>MVKSSAVSDQPKLDETHGGRKWEIFRLQRKILLIFGLWPGDRLVRPWYTKLLIIINLATLAICMVGEFLHGLYAYQDGDLIESIESICPTVARVSGFLRMLFYFINEHKIDGVLRNISDLLNNEHPREASINKRMTTLGQQFTFYLFLMMFFAACLYGVTPFFIMTYNWFHGQRPLVKLLPFKLALPYNSQNSFYFTMTTIFLNYASAPTITSQSGSDALFSGVCLYVYGQFQVLKKEMEDLASTLDARSLKGSPEETHRVNRELRCISKRHQQIIDLVTAVRSAFAANVLLIYTVTAIIMCIVCVAMLVVEGIYKLTYLPYAFAELTLLFLYSYSGTIIRDASEAVQTVAYDFPWYRYDRNTRHLVQMMMIRAQHGSNVDVPFFETSMASFSARINSGKFLTSIKWLKLLGRRTKRIL</sequence>
<evidence type="ECO:0000256" key="7">
    <source>
        <dbReference type="ARBA" id="ARBA00023170"/>
    </source>
</evidence>
<evidence type="ECO:0000256" key="4">
    <source>
        <dbReference type="ARBA" id="ARBA00022725"/>
    </source>
</evidence>
<dbReference type="PANTHER" id="PTHR21137">
    <property type="entry name" value="ODORANT RECEPTOR"/>
    <property type="match status" value="1"/>
</dbReference>
<protein>
    <recommendedName>
        <fullName evidence="12">Odorant receptor</fullName>
    </recommendedName>
</protein>
<dbReference type="AlphaFoldDB" id="A0A182QUQ4"/>
<evidence type="ECO:0000313" key="11">
    <source>
        <dbReference type="Proteomes" id="UP000075886"/>
    </source>
</evidence>
<keyword evidence="4" id="KW-0552">Olfaction</keyword>
<evidence type="ECO:0000256" key="6">
    <source>
        <dbReference type="ARBA" id="ARBA00023136"/>
    </source>
</evidence>
<dbReference type="GO" id="GO:0005549">
    <property type="term" value="F:odorant binding"/>
    <property type="evidence" value="ECO:0007669"/>
    <property type="project" value="InterPro"/>
</dbReference>
<keyword evidence="11" id="KW-1185">Reference proteome</keyword>
<keyword evidence="7" id="KW-0675">Receptor</keyword>
<dbReference type="GO" id="GO:0007165">
    <property type="term" value="P:signal transduction"/>
    <property type="evidence" value="ECO:0007669"/>
    <property type="project" value="UniProtKB-KW"/>
</dbReference>
<organism evidence="10 11">
    <name type="scientific">Anopheles farauti</name>
    <dbReference type="NCBI Taxonomy" id="69004"/>
    <lineage>
        <taxon>Eukaryota</taxon>
        <taxon>Metazoa</taxon>
        <taxon>Ecdysozoa</taxon>
        <taxon>Arthropoda</taxon>
        <taxon>Hexapoda</taxon>
        <taxon>Insecta</taxon>
        <taxon>Pterygota</taxon>
        <taxon>Neoptera</taxon>
        <taxon>Endopterygota</taxon>
        <taxon>Diptera</taxon>
        <taxon>Nematocera</taxon>
        <taxon>Culicoidea</taxon>
        <taxon>Culicidae</taxon>
        <taxon>Anophelinae</taxon>
        <taxon>Anopheles</taxon>
    </lineage>
</organism>
<keyword evidence="8" id="KW-0807">Transducer</keyword>
<dbReference type="EnsemblMetazoa" id="AFAF017266-RA">
    <property type="protein sequence ID" value="AFAF017266-PA"/>
    <property type="gene ID" value="AFAF017266"/>
</dbReference>
<evidence type="ECO:0000256" key="9">
    <source>
        <dbReference type="SAM" id="Phobius"/>
    </source>
</evidence>
<dbReference type="VEuPathDB" id="VectorBase:AFAF017266"/>
<keyword evidence="5 9" id="KW-1133">Transmembrane helix</keyword>
<feature type="transmembrane region" description="Helical" evidence="9">
    <location>
        <begin position="144"/>
        <end position="170"/>
    </location>
</feature>
<dbReference type="Pfam" id="PF02949">
    <property type="entry name" value="7tm_6"/>
    <property type="match status" value="1"/>
</dbReference>
<dbReference type="EMBL" id="AXCN02001466">
    <property type="status" value="NOT_ANNOTATED_CDS"/>
    <property type="molecule type" value="Genomic_DNA"/>
</dbReference>
<feature type="transmembrane region" description="Helical" evidence="9">
    <location>
        <begin position="291"/>
        <end position="311"/>
    </location>
</feature>
<keyword evidence="6 9" id="KW-0472">Membrane</keyword>
<reference evidence="11" key="1">
    <citation type="submission" date="2014-01" db="EMBL/GenBank/DDBJ databases">
        <title>The Genome Sequence of Anopheles farauti FAR1 (V2).</title>
        <authorList>
            <consortium name="The Broad Institute Genomics Platform"/>
            <person name="Neafsey D.E."/>
            <person name="Besansky N."/>
            <person name="Howell P."/>
            <person name="Walton C."/>
            <person name="Young S.K."/>
            <person name="Zeng Q."/>
            <person name="Gargeya S."/>
            <person name="Fitzgerald M."/>
            <person name="Haas B."/>
            <person name="Abouelleil A."/>
            <person name="Allen A.W."/>
            <person name="Alvarado L."/>
            <person name="Arachchi H.M."/>
            <person name="Berlin A.M."/>
            <person name="Chapman S.B."/>
            <person name="Gainer-Dewar J."/>
            <person name="Goldberg J."/>
            <person name="Griggs A."/>
            <person name="Gujja S."/>
            <person name="Hansen M."/>
            <person name="Howarth C."/>
            <person name="Imamovic A."/>
            <person name="Ireland A."/>
            <person name="Larimer J."/>
            <person name="McCowan C."/>
            <person name="Murphy C."/>
            <person name="Pearson M."/>
            <person name="Poon T.W."/>
            <person name="Priest M."/>
            <person name="Roberts A."/>
            <person name="Saif S."/>
            <person name="Shea T."/>
            <person name="Sisk P."/>
            <person name="Sykes S."/>
            <person name="Wortman J."/>
            <person name="Nusbaum C."/>
            <person name="Birren B."/>
        </authorList>
    </citation>
    <scope>NUCLEOTIDE SEQUENCE [LARGE SCALE GENOMIC DNA]</scope>
    <source>
        <strain evidence="11">FAR1</strain>
    </source>
</reference>
<keyword evidence="2" id="KW-0716">Sensory transduction</keyword>
<dbReference type="InterPro" id="IPR004117">
    <property type="entry name" value="7tm6_olfct_rcpt"/>
</dbReference>
<dbReference type="Proteomes" id="UP000075886">
    <property type="component" value="Unassembled WGS sequence"/>
</dbReference>